<dbReference type="InterPro" id="IPR011659">
    <property type="entry name" value="WD40"/>
</dbReference>
<reference evidence="8" key="1">
    <citation type="journal article" date="2019" name="Int. J. Syst. Evol. Microbiol.">
        <title>The Global Catalogue of Microorganisms (GCM) 10K type strain sequencing project: providing services to taxonomists for standard genome sequencing and annotation.</title>
        <authorList>
            <consortium name="The Broad Institute Genomics Platform"/>
            <consortium name="The Broad Institute Genome Sequencing Center for Infectious Disease"/>
            <person name="Wu L."/>
            <person name="Ma J."/>
        </authorList>
    </citation>
    <scope>NUCLEOTIDE SEQUENCE [LARGE SCALE GENOMIC DNA]</scope>
    <source>
        <strain evidence="8">JCM 17336</strain>
    </source>
</reference>
<dbReference type="Pfam" id="PF00691">
    <property type="entry name" value="OmpA"/>
    <property type="match status" value="1"/>
</dbReference>
<evidence type="ECO:0000256" key="1">
    <source>
        <dbReference type="ARBA" id="ARBA00004442"/>
    </source>
</evidence>
<dbReference type="PRINTS" id="PR01021">
    <property type="entry name" value="OMPADOMAIN"/>
</dbReference>
<organism evidence="7 8">
    <name type="scientific">Flavobacterium ginsengisoli</name>
    <dbReference type="NCBI Taxonomy" id="871694"/>
    <lineage>
        <taxon>Bacteria</taxon>
        <taxon>Pseudomonadati</taxon>
        <taxon>Bacteroidota</taxon>
        <taxon>Flavobacteriia</taxon>
        <taxon>Flavobacteriales</taxon>
        <taxon>Flavobacteriaceae</taxon>
        <taxon>Flavobacterium</taxon>
    </lineage>
</organism>
<dbReference type="Gene3D" id="1.25.40.10">
    <property type="entry name" value="Tetratricopeptide repeat domain"/>
    <property type="match status" value="1"/>
</dbReference>
<protein>
    <submittedName>
        <fullName evidence="7">OmpA family protein</fullName>
    </submittedName>
</protein>
<dbReference type="InterPro" id="IPR006664">
    <property type="entry name" value="OMP_bac"/>
</dbReference>
<proteinExistence type="predicted"/>
<dbReference type="InterPro" id="IPR006665">
    <property type="entry name" value="OmpA-like"/>
</dbReference>
<feature type="signal peptide" evidence="5">
    <location>
        <begin position="1"/>
        <end position="25"/>
    </location>
</feature>
<accession>A0ABP7FWU5</accession>
<dbReference type="SUPFAM" id="SSF48452">
    <property type="entry name" value="TPR-like"/>
    <property type="match status" value="1"/>
</dbReference>
<keyword evidence="3" id="KW-0998">Cell outer membrane</keyword>
<evidence type="ECO:0000313" key="8">
    <source>
        <dbReference type="Proteomes" id="UP001501367"/>
    </source>
</evidence>
<keyword evidence="5" id="KW-0732">Signal</keyword>
<evidence type="ECO:0000256" key="4">
    <source>
        <dbReference type="PROSITE-ProRule" id="PRU00473"/>
    </source>
</evidence>
<keyword evidence="2 4" id="KW-0472">Membrane</keyword>
<dbReference type="Gene3D" id="2.120.10.30">
    <property type="entry name" value="TolB, C-terminal domain"/>
    <property type="match status" value="1"/>
</dbReference>
<sequence>MITRKLNSLYFLFFISFVHIVSAQAQNKKIEKADDFYNKFAFLEAGKLYQDIVDKGNTSVKVFIKLGDCYYFNASYAEASMAYSKVLNSGITVDPEYYFRFAQSLNNLQKYKESYEIMRKYFNVIGKIKESDNWDDKKLLEEIKRESGRYILKNVEINSSFSDFGTGFYGKDMVIYASAKDTGIVIKRKHSWNEKSFLKLYTANITVDGGLTNSETLKGDVNTRYHQSSPAVTKDGKYMFFTRNNYYDGKLSGDKNGTNFLKIYVAENVNGEWKKVKELPYPINSDGFSSGHPALSPDETQLFFASDRNNKFGNSDLYVVSLKKGGIIGNDVTKLPEEINTPGRETFPFMDDNGILYFASDGHPGLGGLDVFAAIKDEKGKYHVINVGDGVNSTFDDFAYVIKKDGNGFFSSNRYGNDDIFGFKETKPANFDFDIHASIFGTITENGTPVKDLDVDILNSDNEIVASIKTDDDGKYFVPLAPFLAFKAFYHKVGLSNKTIDIAQLKPLEKKEISIELVKELEVIVDGEKRKIKEGDNLAEILNLKPIYFDFNGYNIRTSSKKELDKVVSIMKDRPNVIIKVNSYTDSRGRDEFNMALSKNRAKSTVEYIVNAGIDRNRITGEGFGETHLLNHCSNGVVCSESEHEVNRRSEFIISIK</sequence>
<dbReference type="SUPFAM" id="SSF103088">
    <property type="entry name" value="OmpA-like"/>
    <property type="match status" value="1"/>
</dbReference>
<feature type="domain" description="OmpA-like" evidence="6">
    <location>
        <begin position="536"/>
        <end position="657"/>
    </location>
</feature>
<dbReference type="CDD" id="cd07185">
    <property type="entry name" value="OmpA_C-like"/>
    <property type="match status" value="1"/>
</dbReference>
<evidence type="ECO:0000313" key="7">
    <source>
        <dbReference type="EMBL" id="GAA3745773.1"/>
    </source>
</evidence>
<dbReference type="InterPro" id="IPR011042">
    <property type="entry name" value="6-blade_b-propeller_TolB-like"/>
</dbReference>
<evidence type="ECO:0000256" key="3">
    <source>
        <dbReference type="ARBA" id="ARBA00023237"/>
    </source>
</evidence>
<evidence type="ECO:0000259" key="6">
    <source>
        <dbReference type="PROSITE" id="PS51123"/>
    </source>
</evidence>
<dbReference type="InterPro" id="IPR036737">
    <property type="entry name" value="OmpA-like_sf"/>
</dbReference>
<dbReference type="InterPro" id="IPR011990">
    <property type="entry name" value="TPR-like_helical_dom_sf"/>
</dbReference>
<dbReference type="Proteomes" id="UP001501367">
    <property type="component" value="Unassembled WGS sequence"/>
</dbReference>
<gene>
    <name evidence="7" type="ORF">GCM10022422_32500</name>
</gene>
<dbReference type="SUPFAM" id="SSF82171">
    <property type="entry name" value="DPP6 N-terminal domain-like"/>
    <property type="match status" value="1"/>
</dbReference>
<feature type="chain" id="PRO_5047163731" evidence="5">
    <location>
        <begin position="26"/>
        <end position="657"/>
    </location>
</feature>
<dbReference type="PANTHER" id="PTHR30329:SF21">
    <property type="entry name" value="LIPOPROTEIN YIAD-RELATED"/>
    <property type="match status" value="1"/>
</dbReference>
<dbReference type="RefSeq" id="WP_345159460.1">
    <property type="nucleotide sequence ID" value="NZ_BAABDT010000006.1"/>
</dbReference>
<evidence type="ECO:0000256" key="5">
    <source>
        <dbReference type="SAM" id="SignalP"/>
    </source>
</evidence>
<name>A0ABP7FWU5_9FLAO</name>
<keyword evidence="8" id="KW-1185">Reference proteome</keyword>
<dbReference type="PANTHER" id="PTHR30329">
    <property type="entry name" value="STATOR ELEMENT OF FLAGELLAR MOTOR COMPLEX"/>
    <property type="match status" value="1"/>
</dbReference>
<dbReference type="EMBL" id="BAABDT010000006">
    <property type="protein sequence ID" value="GAA3745773.1"/>
    <property type="molecule type" value="Genomic_DNA"/>
</dbReference>
<dbReference type="Gene3D" id="3.30.1330.60">
    <property type="entry name" value="OmpA-like domain"/>
    <property type="match status" value="1"/>
</dbReference>
<comment type="caution">
    <text evidence="7">The sequence shown here is derived from an EMBL/GenBank/DDBJ whole genome shotgun (WGS) entry which is preliminary data.</text>
</comment>
<dbReference type="InterPro" id="IPR050330">
    <property type="entry name" value="Bact_OuterMem_StrucFunc"/>
</dbReference>
<dbReference type="Pfam" id="PF07676">
    <property type="entry name" value="PD40"/>
    <property type="match status" value="3"/>
</dbReference>
<comment type="subcellular location">
    <subcellularLocation>
        <location evidence="1">Cell outer membrane</location>
    </subcellularLocation>
</comment>
<dbReference type="PROSITE" id="PS51123">
    <property type="entry name" value="OMPA_2"/>
    <property type="match status" value="1"/>
</dbReference>
<evidence type="ECO:0000256" key="2">
    <source>
        <dbReference type="ARBA" id="ARBA00023136"/>
    </source>
</evidence>